<accession>A0AAY5KYF4</accession>
<keyword evidence="6" id="KW-1185">Reference proteome</keyword>
<dbReference type="Pfam" id="PF13895">
    <property type="entry name" value="Ig_2"/>
    <property type="match status" value="2"/>
</dbReference>
<dbReference type="SMART" id="SM00409">
    <property type="entry name" value="IG"/>
    <property type="match status" value="3"/>
</dbReference>
<sequence length="445" mass="49162">MALTTAVDVLVFTLLYVAVVLGEDGWGVTYYTQSICVLNGSTVELSCTYKYPSGYKVTSTFWFIRNFVNLSDEPDYKGRVTYRNNKNNHTLMITDLRESDSAEYKFRFITDQNGGKWFGQPGVKLTVKGLQVDVTPATVTEGQNVTLTCITSCPVIDNPTYIWYKKTVTSPKESGPSYSITNITSEDSGEYYCEAQNIYGRPNSSSVSVDVQYAPKNILASVSPSGEIVEGSSVTLTCNSDANPPVDKYTWYKKNVTSPKPSGQSYSITNITSEDSGEYYCEAKNSIGNKTSAVVILVVLRKQSYEMLVVVGITVVILVLILCLSGFICFRKKAPKSLSDTRDKSDNEQGNPNPTICNISSIGVTSEKRDQSDDLHNTSVDIHRAKMQDVPLYSNAQPQEQDEDVQYAAVKFNPPSAATQPVMHGVEEEPSVLYSTVNILRIKRT</sequence>
<dbReference type="GO" id="GO:0016020">
    <property type="term" value="C:membrane"/>
    <property type="evidence" value="ECO:0007669"/>
    <property type="project" value="InterPro"/>
</dbReference>
<organism evidence="5 6">
    <name type="scientific">Esox lucius</name>
    <name type="common">Northern pike</name>
    <dbReference type="NCBI Taxonomy" id="8010"/>
    <lineage>
        <taxon>Eukaryota</taxon>
        <taxon>Metazoa</taxon>
        <taxon>Chordata</taxon>
        <taxon>Craniata</taxon>
        <taxon>Vertebrata</taxon>
        <taxon>Euteleostomi</taxon>
        <taxon>Actinopterygii</taxon>
        <taxon>Neopterygii</taxon>
        <taxon>Teleostei</taxon>
        <taxon>Protacanthopterygii</taxon>
        <taxon>Esociformes</taxon>
        <taxon>Esocidae</taxon>
        <taxon>Esox</taxon>
    </lineage>
</organism>
<name>A0AAY5KYF4_ESOLU</name>
<feature type="chain" id="PRO_5044298326" description="Ig-like domain-containing protein" evidence="3">
    <location>
        <begin position="23"/>
        <end position="445"/>
    </location>
</feature>
<dbReference type="PROSITE" id="PS50835">
    <property type="entry name" value="IG_LIKE"/>
    <property type="match status" value="2"/>
</dbReference>
<feature type="compositionally biased region" description="Polar residues" evidence="1">
    <location>
        <begin position="348"/>
        <end position="364"/>
    </location>
</feature>
<feature type="signal peptide" evidence="3">
    <location>
        <begin position="1"/>
        <end position="22"/>
    </location>
</feature>
<dbReference type="InterPro" id="IPR003989">
    <property type="entry name" value="VCAM-1"/>
</dbReference>
<dbReference type="PANTHER" id="PTHR46013:SF4">
    <property type="entry name" value="B-CELL RECEPTOR CD22-RELATED"/>
    <property type="match status" value="1"/>
</dbReference>
<dbReference type="Ensembl" id="ENSELUT00000094701.1">
    <property type="protein sequence ID" value="ENSELUP00000094188.1"/>
    <property type="gene ID" value="ENSELUG00000040848.1"/>
</dbReference>
<evidence type="ECO:0000313" key="6">
    <source>
        <dbReference type="Proteomes" id="UP000265140"/>
    </source>
</evidence>
<dbReference type="PANTHER" id="PTHR46013">
    <property type="entry name" value="VASCULAR CELL ADHESION MOLECULE 1"/>
    <property type="match status" value="1"/>
</dbReference>
<keyword evidence="3" id="KW-0732">Signal</keyword>
<feature type="region of interest" description="Disordered" evidence="1">
    <location>
        <begin position="337"/>
        <end position="374"/>
    </location>
</feature>
<reference evidence="5" key="3">
    <citation type="submission" date="2025-09" db="UniProtKB">
        <authorList>
            <consortium name="Ensembl"/>
        </authorList>
    </citation>
    <scope>IDENTIFICATION</scope>
</reference>
<keyword evidence="2" id="KW-0472">Membrane</keyword>
<dbReference type="InterPro" id="IPR013783">
    <property type="entry name" value="Ig-like_fold"/>
</dbReference>
<dbReference type="InterPro" id="IPR036179">
    <property type="entry name" value="Ig-like_dom_sf"/>
</dbReference>
<dbReference type="InterPro" id="IPR003599">
    <property type="entry name" value="Ig_sub"/>
</dbReference>
<feature type="domain" description="Ig-like" evidence="4">
    <location>
        <begin position="215"/>
        <end position="297"/>
    </location>
</feature>
<dbReference type="InterPro" id="IPR013106">
    <property type="entry name" value="Ig_V-set"/>
</dbReference>
<dbReference type="InterPro" id="IPR007110">
    <property type="entry name" value="Ig-like_dom"/>
</dbReference>
<keyword evidence="2" id="KW-1133">Transmembrane helix</keyword>
<feature type="transmembrane region" description="Helical" evidence="2">
    <location>
        <begin position="307"/>
        <end position="330"/>
    </location>
</feature>
<dbReference type="GO" id="GO:0098609">
    <property type="term" value="P:cell-cell adhesion"/>
    <property type="evidence" value="ECO:0007669"/>
    <property type="project" value="InterPro"/>
</dbReference>
<dbReference type="PRINTS" id="PR01474">
    <property type="entry name" value="VCAM1"/>
</dbReference>
<dbReference type="Proteomes" id="UP000265140">
    <property type="component" value="Chromosome 9"/>
</dbReference>
<reference evidence="5 6" key="1">
    <citation type="submission" date="2020-02" db="EMBL/GenBank/DDBJ databases">
        <title>Esox lucius (northern pike) genome, fEsoLuc1, primary haplotype.</title>
        <authorList>
            <person name="Myers G."/>
            <person name="Karagic N."/>
            <person name="Meyer A."/>
            <person name="Pippel M."/>
            <person name="Reichard M."/>
            <person name="Winkler S."/>
            <person name="Tracey A."/>
            <person name="Sims Y."/>
            <person name="Howe K."/>
            <person name="Rhie A."/>
            <person name="Formenti G."/>
            <person name="Durbin R."/>
            <person name="Fedrigo O."/>
            <person name="Jarvis E.D."/>
        </authorList>
    </citation>
    <scope>NUCLEOTIDE SEQUENCE [LARGE SCALE GENOMIC DNA]</scope>
</reference>
<protein>
    <recommendedName>
        <fullName evidence="4">Ig-like domain-containing protein</fullName>
    </recommendedName>
</protein>
<evidence type="ECO:0000313" key="5">
    <source>
        <dbReference type="Ensembl" id="ENSELUP00000094188.1"/>
    </source>
</evidence>
<dbReference type="Pfam" id="PF07686">
    <property type="entry name" value="V-set"/>
    <property type="match status" value="1"/>
</dbReference>
<dbReference type="GeneTree" id="ENSGT01010000222294"/>
<dbReference type="InterPro" id="IPR003598">
    <property type="entry name" value="Ig_sub2"/>
</dbReference>
<evidence type="ECO:0000259" key="4">
    <source>
        <dbReference type="PROSITE" id="PS50835"/>
    </source>
</evidence>
<evidence type="ECO:0000256" key="3">
    <source>
        <dbReference type="SAM" id="SignalP"/>
    </source>
</evidence>
<dbReference type="Gene3D" id="2.60.40.10">
    <property type="entry name" value="Immunoglobulins"/>
    <property type="match status" value="3"/>
</dbReference>
<dbReference type="AlphaFoldDB" id="A0AAY5KYF4"/>
<dbReference type="SMART" id="SM00408">
    <property type="entry name" value="IGc2"/>
    <property type="match status" value="2"/>
</dbReference>
<evidence type="ECO:0000256" key="1">
    <source>
        <dbReference type="SAM" id="MobiDB-lite"/>
    </source>
</evidence>
<feature type="domain" description="Ig-like" evidence="4">
    <location>
        <begin position="121"/>
        <end position="208"/>
    </location>
</feature>
<keyword evidence="2" id="KW-0812">Transmembrane</keyword>
<proteinExistence type="predicted"/>
<dbReference type="SUPFAM" id="SSF48726">
    <property type="entry name" value="Immunoglobulin"/>
    <property type="match status" value="3"/>
</dbReference>
<reference evidence="5" key="2">
    <citation type="submission" date="2025-08" db="UniProtKB">
        <authorList>
            <consortium name="Ensembl"/>
        </authorList>
    </citation>
    <scope>IDENTIFICATION</scope>
</reference>
<evidence type="ECO:0000256" key="2">
    <source>
        <dbReference type="SAM" id="Phobius"/>
    </source>
</evidence>
<gene>
    <name evidence="5" type="primary">IFNGR1</name>
</gene>